<dbReference type="PANTHER" id="PTHR33989:SF4">
    <property type="entry name" value="PTS SYSTEM N,N'-DIACETYLCHITOBIOSE-SPECIFIC EIIC COMPONENT"/>
    <property type="match status" value="1"/>
</dbReference>
<dbReference type="InterPro" id="IPR051088">
    <property type="entry name" value="PTS_Sugar-EIIC/EIIB"/>
</dbReference>
<protein>
    <submittedName>
        <fullName evidence="2">PTS sugar transporter subunit IIC</fullName>
    </submittedName>
</protein>
<proteinExistence type="predicted"/>
<evidence type="ECO:0000313" key="2">
    <source>
        <dbReference type="EMBL" id="MDZ5598588.1"/>
    </source>
</evidence>
<dbReference type="GO" id="GO:0005886">
    <property type="term" value="C:plasma membrane"/>
    <property type="evidence" value="ECO:0007669"/>
    <property type="project" value="TreeGrafter"/>
</dbReference>
<organism evidence="2 3">
    <name type="scientific">Enterococcus cecorum</name>
    <dbReference type="NCBI Taxonomy" id="44008"/>
    <lineage>
        <taxon>Bacteria</taxon>
        <taxon>Bacillati</taxon>
        <taxon>Bacillota</taxon>
        <taxon>Bacilli</taxon>
        <taxon>Lactobacillales</taxon>
        <taxon>Enterococcaceae</taxon>
        <taxon>Enterococcus</taxon>
    </lineage>
</organism>
<dbReference type="EMBL" id="JAXOGL010000019">
    <property type="protein sequence ID" value="MDZ5598588.1"/>
    <property type="molecule type" value="Genomic_DNA"/>
</dbReference>
<keyword evidence="1" id="KW-0812">Transmembrane</keyword>
<reference evidence="2" key="1">
    <citation type="submission" date="2023-12" db="EMBL/GenBank/DDBJ databases">
        <title>Molecular genomic analyses of Enterococcus cecorum from sepsis oubreaks in broilers.</title>
        <authorList>
            <person name="Rhoads D."/>
            <person name="Alrubaye A."/>
        </authorList>
    </citation>
    <scope>NUCLEOTIDE SEQUENCE</scope>
    <source>
        <strain evidence="2">1755</strain>
    </source>
</reference>
<accession>A0AAW9JN34</accession>
<dbReference type="RefSeq" id="WP_171332050.1">
    <property type="nucleotide sequence ID" value="NZ_JAKYKM010000203.1"/>
</dbReference>
<keyword evidence="2" id="KW-0813">Transport</keyword>
<evidence type="ECO:0000313" key="3">
    <source>
        <dbReference type="Proteomes" id="UP001290582"/>
    </source>
</evidence>
<dbReference type="GO" id="GO:1902815">
    <property type="term" value="P:N,N'-diacetylchitobiose import"/>
    <property type="evidence" value="ECO:0007669"/>
    <property type="project" value="TreeGrafter"/>
</dbReference>
<feature type="transmembrane region" description="Helical" evidence="1">
    <location>
        <begin position="100"/>
        <end position="120"/>
    </location>
</feature>
<dbReference type="AlphaFoldDB" id="A0AAW9JN34"/>
<keyword evidence="2" id="KW-0762">Sugar transport</keyword>
<dbReference type="Proteomes" id="UP001290582">
    <property type="component" value="Unassembled WGS sequence"/>
</dbReference>
<dbReference type="PANTHER" id="PTHR33989">
    <property type="match status" value="1"/>
</dbReference>
<feature type="transmembrane region" description="Helical" evidence="1">
    <location>
        <begin position="68"/>
        <end position="88"/>
    </location>
</feature>
<comment type="caution">
    <text evidence="2">The sequence shown here is derived from an EMBL/GenBank/DDBJ whole genome shotgun (WGS) entry which is preliminary data.</text>
</comment>
<name>A0AAW9JN34_9ENTE</name>
<gene>
    <name evidence="2" type="ORF">U1294_10185</name>
</gene>
<feature type="transmembrane region" description="Helical" evidence="1">
    <location>
        <begin position="132"/>
        <end position="152"/>
    </location>
</feature>
<sequence>MKVNVNSFSEKFQVAMGKFSTNIIVMIIANGMIKLLPITMVGSICAILSNLGIPGYQDFIDGAGITPIIKLGTTMTTNLISVYVLVSLSIEMAKMLKSDTISAVLISFMSFFIVTPLGSFDIKDGKVSAFDISYLGSKGMFVAMIVALLCTYSPE</sequence>
<keyword evidence="1" id="KW-1133">Transmembrane helix</keyword>
<keyword evidence="1" id="KW-0472">Membrane</keyword>
<evidence type="ECO:0000256" key="1">
    <source>
        <dbReference type="SAM" id="Phobius"/>
    </source>
</evidence>